<proteinExistence type="predicted"/>
<dbReference type="EMBL" id="BAAFSV010000002">
    <property type="protein sequence ID" value="GAB1312801.1"/>
    <property type="molecule type" value="Genomic_DNA"/>
</dbReference>
<dbReference type="Gene3D" id="3.40.50.720">
    <property type="entry name" value="NAD(P)-binding Rossmann-like Domain"/>
    <property type="match status" value="1"/>
</dbReference>
<accession>A0ABQ0G4W8</accession>
<dbReference type="InterPro" id="IPR036291">
    <property type="entry name" value="NAD(P)-bd_dom_sf"/>
</dbReference>
<gene>
    <name evidence="2" type="ORF">MFIFM68171_03011</name>
</gene>
<evidence type="ECO:0000313" key="3">
    <source>
        <dbReference type="Proteomes" id="UP001628179"/>
    </source>
</evidence>
<dbReference type="InterPro" id="IPR002347">
    <property type="entry name" value="SDR_fam"/>
</dbReference>
<protein>
    <submittedName>
        <fullName evidence="2">Short-chain dehydrogenase</fullName>
    </submittedName>
</protein>
<evidence type="ECO:0000256" key="1">
    <source>
        <dbReference type="ARBA" id="ARBA00023002"/>
    </source>
</evidence>
<organism evidence="2 3">
    <name type="scientific">Madurella fahalii</name>
    <dbReference type="NCBI Taxonomy" id="1157608"/>
    <lineage>
        <taxon>Eukaryota</taxon>
        <taxon>Fungi</taxon>
        <taxon>Dikarya</taxon>
        <taxon>Ascomycota</taxon>
        <taxon>Pezizomycotina</taxon>
        <taxon>Sordariomycetes</taxon>
        <taxon>Sordariomycetidae</taxon>
        <taxon>Sordariales</taxon>
        <taxon>Sordariales incertae sedis</taxon>
        <taxon>Madurella</taxon>
    </lineage>
</organism>
<name>A0ABQ0G4W8_9PEZI</name>
<comment type="caution">
    <text evidence="2">The sequence shown here is derived from an EMBL/GenBank/DDBJ whole genome shotgun (WGS) entry which is preliminary data.</text>
</comment>
<dbReference type="Proteomes" id="UP001628179">
    <property type="component" value="Unassembled WGS sequence"/>
</dbReference>
<dbReference type="SUPFAM" id="SSF51735">
    <property type="entry name" value="NAD(P)-binding Rossmann-fold domains"/>
    <property type="match status" value="1"/>
</dbReference>
<reference evidence="2 3" key="1">
    <citation type="submission" date="2024-09" db="EMBL/GenBank/DDBJ databases">
        <title>Itraconazole resistance in Madurella fahalii resulting from another homologue of gene encoding cytochrome P450 14-alpha sterol demethylase (CYP51).</title>
        <authorList>
            <person name="Yoshioka I."/>
            <person name="Fahal A.H."/>
            <person name="Kaneko S."/>
            <person name="Yaguchi T."/>
        </authorList>
    </citation>
    <scope>NUCLEOTIDE SEQUENCE [LARGE SCALE GENOMIC DNA]</scope>
    <source>
        <strain evidence="2 3">IFM 68171</strain>
    </source>
</reference>
<dbReference type="PANTHER" id="PTHR43157:SF61">
    <property type="entry name" value="DEHYDROGENASE_REDUCTASE FAMILY PROTEIN, PUTATIVE (AFU_ORTHOLOGUE AFUA_3G01250)-RELATED"/>
    <property type="match status" value="1"/>
</dbReference>
<evidence type="ECO:0000313" key="2">
    <source>
        <dbReference type="EMBL" id="GAB1312801.1"/>
    </source>
</evidence>
<keyword evidence="1" id="KW-0560">Oxidoreductase</keyword>
<dbReference type="PRINTS" id="PR00081">
    <property type="entry name" value="GDHRDH"/>
</dbReference>
<keyword evidence="3" id="KW-1185">Reference proteome</keyword>
<dbReference type="GeneID" id="98173756"/>
<dbReference type="Pfam" id="PF00106">
    <property type="entry name" value="adh_short"/>
    <property type="match status" value="1"/>
</dbReference>
<dbReference type="PANTHER" id="PTHR43157">
    <property type="entry name" value="PHOSPHATIDYLINOSITOL-GLYCAN BIOSYNTHESIS CLASS F PROTEIN-RELATED"/>
    <property type="match status" value="1"/>
</dbReference>
<sequence length="332" mass="35880">MARGYVKIEEQKHNLPLVATRDTCAGRTYIVTGANVGLGFEAAKHFAALGAAKVILAVRNLSAGETAKAEIETSTGVAPGVVEAWPLDLASYASVKAFAKRAATELERIDGLVENAAIAPSKRELAEGHITTVTVNVLSTFLLATLMLPVMREKAKKIGTLPRLSIVTSRIGFEVEEEDWEKIKHDPLVGMDDEQLEVVKTYALSKLTETMAVKHLAGNLLPVDKAGVIVNLICPGFCVTKLIRYLPPDMHDQLSQQHVLYGRTAEDGSRTLVHGAVAGKETHGLLLHSCEIGEADVPSWANDDKESQKRAWDVIAAELETVEPGCVSKMLQ</sequence>
<dbReference type="RefSeq" id="XP_070914534.1">
    <property type="nucleotide sequence ID" value="XM_071058433.1"/>
</dbReference>